<evidence type="ECO:0000256" key="11">
    <source>
        <dbReference type="ARBA" id="ARBA00023180"/>
    </source>
</evidence>
<evidence type="ECO:0000256" key="7">
    <source>
        <dbReference type="ARBA" id="ARBA00023015"/>
    </source>
</evidence>
<comment type="function">
    <text evidence="14">Transcription factor involved in endoplasmic reticulum (ER) stress response. Acts as a ER stress sensor and activates the transcription factor BZIP50 and the chaperone BIP1.</text>
</comment>
<evidence type="ECO:0000256" key="14">
    <source>
        <dbReference type="ARBA" id="ARBA00056763"/>
    </source>
</evidence>
<evidence type="ECO:0000256" key="9">
    <source>
        <dbReference type="ARBA" id="ARBA00023136"/>
    </source>
</evidence>
<keyword evidence="9" id="KW-0472">Membrane</keyword>
<feature type="compositionally biased region" description="Basic and acidic residues" evidence="16">
    <location>
        <begin position="163"/>
        <end position="173"/>
    </location>
</feature>
<comment type="similarity">
    <text evidence="3">Belongs to the bZIP family.</text>
</comment>
<evidence type="ECO:0000259" key="18">
    <source>
        <dbReference type="PROSITE" id="PS50217"/>
    </source>
</evidence>
<accession>A0A1D1Z8V5</accession>
<feature type="region of interest" description="Disordered" evidence="16">
    <location>
        <begin position="449"/>
        <end position="468"/>
    </location>
</feature>
<keyword evidence="7" id="KW-0805">Transcription regulation</keyword>
<evidence type="ECO:0000313" key="19">
    <source>
        <dbReference type="EMBL" id="JAT63318.1"/>
    </source>
</evidence>
<feature type="non-terminal residue" evidence="19">
    <location>
        <position position="1"/>
    </location>
</feature>
<dbReference type="FunFam" id="1.20.5.170:FF:000085">
    <property type="entry name" value="bZIP transcription factor 49"/>
    <property type="match status" value="1"/>
</dbReference>
<dbReference type="GO" id="GO:0006986">
    <property type="term" value="P:response to unfolded protein"/>
    <property type="evidence" value="ECO:0007669"/>
    <property type="project" value="UniProtKB-KW"/>
</dbReference>
<evidence type="ECO:0000256" key="6">
    <source>
        <dbReference type="ARBA" id="ARBA00022989"/>
    </source>
</evidence>
<evidence type="ECO:0000256" key="13">
    <source>
        <dbReference type="ARBA" id="ARBA00023242"/>
    </source>
</evidence>
<keyword evidence="8 19" id="KW-0238">DNA-binding</keyword>
<feature type="region of interest" description="Disordered" evidence="16">
    <location>
        <begin position="93"/>
        <end position="242"/>
    </location>
</feature>
<dbReference type="GO" id="GO:0034976">
    <property type="term" value="P:response to endoplasmic reticulum stress"/>
    <property type="evidence" value="ECO:0007669"/>
    <property type="project" value="UniProtKB-ARBA"/>
</dbReference>
<evidence type="ECO:0000256" key="8">
    <source>
        <dbReference type="ARBA" id="ARBA00023125"/>
    </source>
</evidence>
<keyword evidence="4" id="KW-0812">Transmembrane</keyword>
<evidence type="ECO:0000256" key="10">
    <source>
        <dbReference type="ARBA" id="ARBA00023163"/>
    </source>
</evidence>
<dbReference type="SMART" id="SM00338">
    <property type="entry name" value="BRLZ"/>
    <property type="match status" value="1"/>
</dbReference>
<keyword evidence="17" id="KW-0732">Signal</keyword>
<sequence length="744" mass="79491">LSLCLSLLLGGAETLAMAEPAVMDTLQYEHLPQTDPFDPSFPGGFDPFLFPDDVPHDLPLPPGFMSDLGIDADLDLDFDGDLDLDFSVADLLDIPEGDEGDPQTGASAPASSAAASSSSSTPDDRGGGSPDPPGDLDLPSPGSGDSTTCPLPGSSGAGSDAGDDGRVKLEQAEARGWGLKRKKGGEDNGDVAETNANPSTRSNKFHRSGSSEKGASSGVFTSGSEEDEKRRARLVRNRESAQLSRQRKKHYVDELEEKVKSMHSTISELNSKISFIMAENATLRQQLGSGRGAGNCAPPAVYPPPPPVASMHFPWIPCSSYALRPQGSQLPLVPIPRLRPQQLPSAPKPRKSEGRKAESKTKKVAGVSLLGLLFCMLFVGVFVPGSKLGYDRSVDLVWNEHTVSNGKFVGHSQGRVLSVRGSLNRSNPAEESEMRNGRMGVGRRDYRSRLARPEVSREEHRSPNVSGFMGNASKPLFASLYVPRNDKLVKIDGNLIIHSVLASEKTMAHLASQAKSDSAPQHSDEEGKETSLVIAAGNLVSPLAISNSGKDMEGRAQLYRSIAEHQRAHAHGSKGKYKENSKSSPADGPVKEWFREGLEGPILNSGMCTEVFQFDISTANPGGIIPATSIANISEEHTNSSHPGEMKNRRALHPLPIPLPGTTANKTETDFRKTPEGGNLHGNKSTTPMIVSVLVDPREAGDGDGEGVIAPKSISRIFVVVLLDSVKYVTYSCTLPFKSSLPHL</sequence>
<keyword evidence="10" id="KW-0804">Transcription</keyword>
<evidence type="ECO:0000256" key="17">
    <source>
        <dbReference type="SAM" id="SignalP"/>
    </source>
</evidence>
<keyword evidence="5" id="KW-0256">Endoplasmic reticulum</keyword>
<dbReference type="AlphaFoldDB" id="A0A1D1Z8V5"/>
<evidence type="ECO:0000256" key="4">
    <source>
        <dbReference type="ARBA" id="ARBA00022692"/>
    </source>
</evidence>
<gene>
    <name evidence="19" type="primary">TGA1B</name>
    <name evidence="19" type="ORF">g.44026</name>
</gene>
<dbReference type="InterPro" id="IPR004827">
    <property type="entry name" value="bZIP"/>
</dbReference>
<feature type="coiled-coil region" evidence="15">
    <location>
        <begin position="252"/>
        <end position="286"/>
    </location>
</feature>
<dbReference type="GO" id="GO:0003677">
    <property type="term" value="F:DNA binding"/>
    <property type="evidence" value="ECO:0007669"/>
    <property type="project" value="UniProtKB-KW"/>
</dbReference>
<dbReference type="PANTHER" id="PTHR47416:SF3">
    <property type="entry name" value="BZIP TRANSCRIPTION FACTOR 17-RELATED"/>
    <property type="match status" value="1"/>
</dbReference>
<evidence type="ECO:0000256" key="15">
    <source>
        <dbReference type="SAM" id="Coils"/>
    </source>
</evidence>
<dbReference type="SUPFAM" id="SSF57959">
    <property type="entry name" value="Leucine zipper domain"/>
    <property type="match status" value="1"/>
</dbReference>
<feature type="signal peptide" evidence="17">
    <location>
        <begin position="1"/>
        <end position="18"/>
    </location>
</feature>
<keyword evidence="15" id="KW-0175">Coiled coil</keyword>
<evidence type="ECO:0000256" key="5">
    <source>
        <dbReference type="ARBA" id="ARBA00022824"/>
    </source>
</evidence>
<comment type="subcellular location">
    <subcellularLocation>
        <location evidence="2">Endoplasmic reticulum membrane</location>
        <topology evidence="2">Single-pass membrane protein</topology>
    </subcellularLocation>
    <subcellularLocation>
        <location evidence="1">Nucleus</location>
    </subcellularLocation>
</comment>
<dbReference type="PANTHER" id="PTHR47416">
    <property type="entry name" value="BASIC-LEUCINE ZIPPER TRANSCRIPTION FACTOR F-RELATED"/>
    <property type="match status" value="1"/>
</dbReference>
<feature type="chain" id="PRO_5008900849" evidence="17">
    <location>
        <begin position="19"/>
        <end position="744"/>
    </location>
</feature>
<evidence type="ECO:0000256" key="1">
    <source>
        <dbReference type="ARBA" id="ARBA00004123"/>
    </source>
</evidence>
<dbReference type="Gene3D" id="1.20.5.170">
    <property type="match status" value="1"/>
</dbReference>
<dbReference type="CDD" id="cd14704">
    <property type="entry name" value="bZIP_HY5-like"/>
    <property type="match status" value="1"/>
</dbReference>
<evidence type="ECO:0000256" key="16">
    <source>
        <dbReference type="SAM" id="MobiDB-lite"/>
    </source>
</evidence>
<feature type="domain" description="BZIP" evidence="18">
    <location>
        <begin position="227"/>
        <end position="287"/>
    </location>
</feature>
<evidence type="ECO:0000256" key="12">
    <source>
        <dbReference type="ARBA" id="ARBA00023230"/>
    </source>
</evidence>
<evidence type="ECO:0000256" key="3">
    <source>
        <dbReference type="ARBA" id="ARBA00007163"/>
    </source>
</evidence>
<dbReference type="Pfam" id="PF00170">
    <property type="entry name" value="bZIP_1"/>
    <property type="match status" value="1"/>
</dbReference>
<keyword evidence="6" id="KW-1133">Transmembrane helix</keyword>
<feature type="compositionally biased region" description="Low complexity" evidence="16">
    <location>
        <begin position="105"/>
        <end position="121"/>
    </location>
</feature>
<evidence type="ECO:0000256" key="2">
    <source>
        <dbReference type="ARBA" id="ARBA00004389"/>
    </source>
</evidence>
<organism evidence="19">
    <name type="scientific">Anthurium amnicola</name>
    <dbReference type="NCBI Taxonomy" id="1678845"/>
    <lineage>
        <taxon>Eukaryota</taxon>
        <taxon>Viridiplantae</taxon>
        <taxon>Streptophyta</taxon>
        <taxon>Embryophyta</taxon>
        <taxon>Tracheophyta</taxon>
        <taxon>Spermatophyta</taxon>
        <taxon>Magnoliopsida</taxon>
        <taxon>Liliopsida</taxon>
        <taxon>Araceae</taxon>
        <taxon>Pothoideae</taxon>
        <taxon>Potheae</taxon>
        <taxon>Anthurium</taxon>
    </lineage>
</organism>
<name>A0A1D1Z8V5_9ARAE</name>
<dbReference type="InterPro" id="IPR046347">
    <property type="entry name" value="bZIP_sf"/>
</dbReference>
<keyword evidence="12" id="KW-0834">Unfolded protein response</keyword>
<feature type="region of interest" description="Disordered" evidence="16">
    <location>
        <begin position="565"/>
        <end position="588"/>
    </location>
</feature>
<keyword evidence="13" id="KW-0539">Nucleus</keyword>
<dbReference type="GO" id="GO:0005789">
    <property type="term" value="C:endoplasmic reticulum membrane"/>
    <property type="evidence" value="ECO:0007669"/>
    <property type="project" value="UniProtKB-SubCell"/>
</dbReference>
<feature type="region of interest" description="Disordered" evidence="16">
    <location>
        <begin position="333"/>
        <end position="361"/>
    </location>
</feature>
<proteinExistence type="inferred from homology"/>
<protein>
    <submittedName>
        <fullName evidence="19">TGACG-sequence-specific DNA-binding protein TGA-1B</fullName>
    </submittedName>
</protein>
<keyword evidence="11" id="KW-0325">Glycoprotein</keyword>
<reference evidence="19" key="1">
    <citation type="submission" date="2015-07" db="EMBL/GenBank/DDBJ databases">
        <title>Transcriptome Assembly of Anthurium amnicola.</title>
        <authorList>
            <person name="Suzuki J."/>
        </authorList>
    </citation>
    <scope>NUCLEOTIDE SEQUENCE</scope>
</reference>
<dbReference type="GO" id="GO:0005634">
    <property type="term" value="C:nucleus"/>
    <property type="evidence" value="ECO:0007669"/>
    <property type="project" value="UniProtKB-SubCell"/>
</dbReference>
<dbReference type="PROSITE" id="PS50217">
    <property type="entry name" value="BZIP"/>
    <property type="match status" value="1"/>
</dbReference>
<feature type="compositionally biased region" description="Polar residues" evidence="16">
    <location>
        <begin position="211"/>
        <end position="223"/>
    </location>
</feature>
<feature type="compositionally biased region" description="Basic and acidic residues" evidence="16">
    <location>
        <begin position="350"/>
        <end position="361"/>
    </location>
</feature>
<dbReference type="EMBL" id="GDJX01004618">
    <property type="protein sequence ID" value="JAT63318.1"/>
    <property type="molecule type" value="Transcribed_RNA"/>
</dbReference>
<feature type="compositionally biased region" description="Basic and acidic residues" evidence="16">
    <location>
        <begin position="449"/>
        <end position="462"/>
    </location>
</feature>
<feature type="compositionally biased region" description="Low complexity" evidence="16">
    <location>
        <begin position="135"/>
        <end position="146"/>
    </location>
</feature>
<dbReference type="GO" id="GO:0003700">
    <property type="term" value="F:DNA-binding transcription factor activity"/>
    <property type="evidence" value="ECO:0007669"/>
    <property type="project" value="InterPro"/>
</dbReference>